<dbReference type="AlphaFoldDB" id="M0CTL0"/>
<evidence type="ECO:0000313" key="3">
    <source>
        <dbReference type="Proteomes" id="UP000011626"/>
    </source>
</evidence>
<organism evidence="2 3">
    <name type="scientific">Halosimplex carlsbadense 2-9-1</name>
    <dbReference type="NCBI Taxonomy" id="797114"/>
    <lineage>
        <taxon>Archaea</taxon>
        <taxon>Methanobacteriati</taxon>
        <taxon>Methanobacteriota</taxon>
        <taxon>Stenosarchaea group</taxon>
        <taxon>Halobacteria</taxon>
        <taxon>Halobacteriales</taxon>
        <taxon>Haloarculaceae</taxon>
        <taxon>Halosimplex</taxon>
    </lineage>
</organism>
<comment type="caution">
    <text evidence="2">The sequence shown here is derived from an EMBL/GenBank/DDBJ whole genome shotgun (WGS) entry which is preliminary data.</text>
</comment>
<name>M0CTL0_9EURY</name>
<dbReference type="CDD" id="cd14686">
    <property type="entry name" value="bZIP"/>
    <property type="match status" value="1"/>
</dbReference>
<feature type="region of interest" description="Disordered" evidence="1">
    <location>
        <begin position="77"/>
        <end position="129"/>
    </location>
</feature>
<dbReference type="eggNOG" id="arCOG06224">
    <property type="taxonomic scope" value="Archaea"/>
</dbReference>
<sequence>MSENTQPTADASDIDQLRDLLKHVDVDADSPLHTIIDGLLDIVGDLSAERDDLLEHVKELEQELADAEDRIEELETELSNYRNENEQDKAGTKRRVTTNEEAIATLEKHVNTDATEETPDEDADDESTGTGMTALEQIVQLPDNVAERELSKNQQRARKIAMNLPEYTQKVPAGHAITTSELATVMASLEGERPHRETRSRVLKFLNDFAGEYGKVVKRRGRKRFVLEEGIIARLERTTPGSNQTAGVTGVVTP</sequence>
<accession>M0CTL0</accession>
<protein>
    <submittedName>
        <fullName evidence="2">Uncharacterized protein</fullName>
    </submittedName>
</protein>
<keyword evidence="3" id="KW-1185">Reference proteome</keyword>
<evidence type="ECO:0000256" key="1">
    <source>
        <dbReference type="SAM" id="MobiDB-lite"/>
    </source>
</evidence>
<dbReference type="RefSeq" id="WP_006883454.1">
    <property type="nucleotide sequence ID" value="NZ_AOIU01000020.1"/>
</dbReference>
<dbReference type="Proteomes" id="UP000011626">
    <property type="component" value="Unassembled WGS sequence"/>
</dbReference>
<proteinExistence type="predicted"/>
<feature type="compositionally biased region" description="Acidic residues" evidence="1">
    <location>
        <begin position="114"/>
        <end position="127"/>
    </location>
</feature>
<dbReference type="EMBL" id="AOIU01000020">
    <property type="protein sequence ID" value="ELZ26531.1"/>
    <property type="molecule type" value="Genomic_DNA"/>
</dbReference>
<gene>
    <name evidence="2" type="ORF">C475_08897</name>
</gene>
<reference evidence="2 3" key="1">
    <citation type="journal article" date="2014" name="PLoS Genet.">
        <title>Phylogenetically driven sequencing of extremely halophilic archaea reveals strategies for static and dynamic osmo-response.</title>
        <authorList>
            <person name="Becker E.A."/>
            <person name="Seitzer P.M."/>
            <person name="Tritt A."/>
            <person name="Larsen D."/>
            <person name="Krusor M."/>
            <person name="Yao A.I."/>
            <person name="Wu D."/>
            <person name="Madern D."/>
            <person name="Eisen J.A."/>
            <person name="Darling A.E."/>
            <person name="Facciotti M.T."/>
        </authorList>
    </citation>
    <scope>NUCLEOTIDE SEQUENCE [LARGE SCALE GENOMIC DNA]</scope>
    <source>
        <strain evidence="2 3">2-9-1</strain>
    </source>
</reference>
<evidence type="ECO:0000313" key="2">
    <source>
        <dbReference type="EMBL" id="ELZ26531.1"/>
    </source>
</evidence>